<reference evidence="3" key="1">
    <citation type="journal article" date="2019" name="Int. J. Syst. Evol. Microbiol.">
        <title>The Global Catalogue of Microorganisms (GCM) 10K type strain sequencing project: providing services to taxonomists for standard genome sequencing and annotation.</title>
        <authorList>
            <consortium name="The Broad Institute Genomics Platform"/>
            <consortium name="The Broad Institute Genome Sequencing Center for Infectious Disease"/>
            <person name="Wu L."/>
            <person name="Ma J."/>
        </authorList>
    </citation>
    <scope>NUCLEOTIDE SEQUENCE [LARGE SCALE GENOMIC DNA]</scope>
    <source>
        <strain evidence="3">JCM 3380</strain>
    </source>
</reference>
<keyword evidence="1" id="KW-0812">Transmembrane</keyword>
<accession>A0ABP3E8X8</accession>
<feature type="transmembrane region" description="Helical" evidence="1">
    <location>
        <begin position="60"/>
        <end position="82"/>
    </location>
</feature>
<keyword evidence="1" id="KW-0472">Membrane</keyword>
<keyword evidence="1" id="KW-1133">Transmembrane helix</keyword>
<organism evidence="2 3">
    <name type="scientific">Saccharothrix mutabilis subsp. mutabilis</name>
    <dbReference type="NCBI Taxonomy" id="66855"/>
    <lineage>
        <taxon>Bacteria</taxon>
        <taxon>Bacillati</taxon>
        <taxon>Actinomycetota</taxon>
        <taxon>Actinomycetes</taxon>
        <taxon>Pseudonocardiales</taxon>
        <taxon>Pseudonocardiaceae</taxon>
        <taxon>Saccharothrix</taxon>
    </lineage>
</organism>
<keyword evidence="3" id="KW-1185">Reference proteome</keyword>
<evidence type="ECO:0000313" key="3">
    <source>
        <dbReference type="Proteomes" id="UP001500416"/>
    </source>
</evidence>
<protein>
    <recommendedName>
        <fullName evidence="4">Secreted protein</fullName>
    </recommendedName>
</protein>
<evidence type="ECO:0000313" key="2">
    <source>
        <dbReference type="EMBL" id="GAA0256003.1"/>
    </source>
</evidence>
<comment type="caution">
    <text evidence="2">The sequence shown here is derived from an EMBL/GenBank/DDBJ whole genome shotgun (WGS) entry which is preliminary data.</text>
</comment>
<gene>
    <name evidence="2" type="ORF">GCM10010492_66090</name>
</gene>
<proteinExistence type="predicted"/>
<evidence type="ECO:0008006" key="4">
    <source>
        <dbReference type="Google" id="ProtNLM"/>
    </source>
</evidence>
<sequence length="118" mass="12522">MGRVSALVRSRVPHWVLVWTVVFAVVGMHHLSAQQPPAHTTTTAVACCAHDAPQEHEHDTLHLCLAVLGAALALAALALAAFRKTAERPGTPLTRAVHRPPGPRGTPALLATLCVLRL</sequence>
<name>A0ABP3E8X8_9PSEU</name>
<evidence type="ECO:0000256" key="1">
    <source>
        <dbReference type="SAM" id="Phobius"/>
    </source>
</evidence>
<dbReference type="Proteomes" id="UP001500416">
    <property type="component" value="Unassembled WGS sequence"/>
</dbReference>
<dbReference type="EMBL" id="BAAABU010000024">
    <property type="protein sequence ID" value="GAA0256003.1"/>
    <property type="molecule type" value="Genomic_DNA"/>
</dbReference>
<feature type="transmembrane region" description="Helical" evidence="1">
    <location>
        <begin position="12"/>
        <end position="31"/>
    </location>
</feature>